<evidence type="ECO:0000256" key="7">
    <source>
        <dbReference type="ARBA" id="ARBA00048558"/>
    </source>
</evidence>
<protein>
    <recommendedName>
        <fullName evidence="4 8">Methionyl-tRNA formyltransferase</fullName>
        <ecNumber evidence="3 8">2.1.2.9</ecNumber>
    </recommendedName>
</protein>
<evidence type="ECO:0000313" key="11">
    <source>
        <dbReference type="EMBL" id="TCO81459.1"/>
    </source>
</evidence>
<organism evidence="11 12">
    <name type="scientific">Plasticicumulans lactativorans</name>
    <dbReference type="NCBI Taxonomy" id="1133106"/>
    <lineage>
        <taxon>Bacteria</taxon>
        <taxon>Pseudomonadati</taxon>
        <taxon>Pseudomonadota</taxon>
        <taxon>Gammaproteobacteria</taxon>
        <taxon>Candidatus Competibacteraceae</taxon>
        <taxon>Plasticicumulans</taxon>
    </lineage>
</organism>
<dbReference type="EC" id="2.1.2.9" evidence="3 8"/>
<feature type="binding site" evidence="8">
    <location>
        <begin position="113"/>
        <end position="116"/>
    </location>
    <ligand>
        <name>(6S)-5,6,7,8-tetrahydrofolate</name>
        <dbReference type="ChEBI" id="CHEBI:57453"/>
    </ligand>
</feature>
<dbReference type="InterPro" id="IPR001555">
    <property type="entry name" value="GART_AS"/>
</dbReference>
<dbReference type="GO" id="GO:0005829">
    <property type="term" value="C:cytosol"/>
    <property type="evidence" value="ECO:0007669"/>
    <property type="project" value="TreeGrafter"/>
</dbReference>
<comment type="function">
    <text evidence="1 8">Attaches a formyl group to the free amino group of methionyl-tRNA(fMet). The formyl group appears to play a dual role in the initiator identity of N-formylmethionyl-tRNA by promoting its recognition by IF2 and preventing the misappropriation of this tRNA by the elongation apparatus.</text>
</comment>
<dbReference type="Proteomes" id="UP000295765">
    <property type="component" value="Unassembled WGS sequence"/>
</dbReference>
<comment type="catalytic activity">
    <reaction evidence="7 8">
        <text>L-methionyl-tRNA(fMet) + (6R)-10-formyltetrahydrofolate = N-formyl-L-methionyl-tRNA(fMet) + (6S)-5,6,7,8-tetrahydrofolate + H(+)</text>
        <dbReference type="Rhea" id="RHEA:24380"/>
        <dbReference type="Rhea" id="RHEA-COMP:9952"/>
        <dbReference type="Rhea" id="RHEA-COMP:9953"/>
        <dbReference type="ChEBI" id="CHEBI:15378"/>
        <dbReference type="ChEBI" id="CHEBI:57453"/>
        <dbReference type="ChEBI" id="CHEBI:78530"/>
        <dbReference type="ChEBI" id="CHEBI:78844"/>
        <dbReference type="ChEBI" id="CHEBI:195366"/>
        <dbReference type="EC" id="2.1.2.9"/>
    </reaction>
</comment>
<evidence type="ECO:0000256" key="8">
    <source>
        <dbReference type="HAMAP-Rule" id="MF_00182"/>
    </source>
</evidence>
<dbReference type="GO" id="GO:0004479">
    <property type="term" value="F:methionyl-tRNA formyltransferase activity"/>
    <property type="evidence" value="ECO:0007669"/>
    <property type="project" value="UniProtKB-UniRule"/>
</dbReference>
<dbReference type="InterPro" id="IPR011034">
    <property type="entry name" value="Formyl_transferase-like_C_sf"/>
</dbReference>
<dbReference type="CDD" id="cd08646">
    <property type="entry name" value="FMT_core_Met-tRNA-FMT_N"/>
    <property type="match status" value="1"/>
</dbReference>
<dbReference type="InterPro" id="IPR005794">
    <property type="entry name" value="Fmt"/>
</dbReference>
<dbReference type="AlphaFoldDB" id="A0A4R2LAU1"/>
<dbReference type="FunFam" id="3.40.50.12230:FF:000001">
    <property type="entry name" value="Methionyl-tRNA formyltransferase"/>
    <property type="match status" value="1"/>
</dbReference>
<gene>
    <name evidence="8" type="primary">fmt</name>
    <name evidence="11" type="ORF">EV699_10890</name>
</gene>
<dbReference type="EMBL" id="SLWY01000008">
    <property type="protein sequence ID" value="TCO81459.1"/>
    <property type="molecule type" value="Genomic_DNA"/>
</dbReference>
<feature type="domain" description="Formyl transferase C-terminal" evidence="10">
    <location>
        <begin position="207"/>
        <end position="305"/>
    </location>
</feature>
<dbReference type="Pfam" id="PF00551">
    <property type="entry name" value="Formyl_trans_N"/>
    <property type="match status" value="1"/>
</dbReference>
<dbReference type="InterPro" id="IPR044135">
    <property type="entry name" value="Met-tRNA-FMT_C"/>
</dbReference>
<comment type="similarity">
    <text evidence="2 8">Belongs to the Fmt family.</text>
</comment>
<keyword evidence="5 8" id="KW-0808">Transferase</keyword>
<evidence type="ECO:0000256" key="3">
    <source>
        <dbReference type="ARBA" id="ARBA00012261"/>
    </source>
</evidence>
<dbReference type="HAMAP" id="MF_00182">
    <property type="entry name" value="Formyl_trans"/>
    <property type="match status" value="1"/>
</dbReference>
<dbReference type="RefSeq" id="WP_132541367.1">
    <property type="nucleotide sequence ID" value="NZ_SLWY01000008.1"/>
</dbReference>
<dbReference type="InterPro" id="IPR037022">
    <property type="entry name" value="Formyl_trans_C_sf"/>
</dbReference>
<accession>A0A4R2LAU1</accession>
<dbReference type="Gene3D" id="3.10.25.10">
    <property type="entry name" value="Formyl transferase, C-terminal domain"/>
    <property type="match status" value="1"/>
</dbReference>
<evidence type="ECO:0000256" key="1">
    <source>
        <dbReference type="ARBA" id="ARBA00002606"/>
    </source>
</evidence>
<dbReference type="OrthoDB" id="9802815at2"/>
<dbReference type="Gene3D" id="3.40.50.170">
    <property type="entry name" value="Formyl transferase, N-terminal domain"/>
    <property type="match status" value="1"/>
</dbReference>
<dbReference type="NCBIfam" id="TIGR00460">
    <property type="entry name" value="fmt"/>
    <property type="match status" value="1"/>
</dbReference>
<dbReference type="InterPro" id="IPR002376">
    <property type="entry name" value="Formyl_transf_N"/>
</dbReference>
<dbReference type="PANTHER" id="PTHR11138">
    <property type="entry name" value="METHIONYL-TRNA FORMYLTRANSFERASE"/>
    <property type="match status" value="1"/>
</dbReference>
<dbReference type="Pfam" id="PF02911">
    <property type="entry name" value="Formyl_trans_C"/>
    <property type="match status" value="1"/>
</dbReference>
<dbReference type="InterPro" id="IPR041711">
    <property type="entry name" value="Met-tRNA-FMT_N"/>
</dbReference>
<evidence type="ECO:0000256" key="4">
    <source>
        <dbReference type="ARBA" id="ARBA00016014"/>
    </source>
</evidence>
<evidence type="ECO:0000259" key="10">
    <source>
        <dbReference type="Pfam" id="PF02911"/>
    </source>
</evidence>
<dbReference type="PROSITE" id="PS00373">
    <property type="entry name" value="GART"/>
    <property type="match status" value="1"/>
</dbReference>
<evidence type="ECO:0000313" key="12">
    <source>
        <dbReference type="Proteomes" id="UP000295765"/>
    </source>
</evidence>
<dbReference type="SUPFAM" id="SSF53328">
    <property type="entry name" value="Formyltransferase"/>
    <property type="match status" value="1"/>
</dbReference>
<feature type="domain" description="Formyl transferase N-terminal" evidence="9">
    <location>
        <begin position="6"/>
        <end position="181"/>
    </location>
</feature>
<reference evidence="11 12" key="1">
    <citation type="submission" date="2019-03" db="EMBL/GenBank/DDBJ databases">
        <title>Genomic Encyclopedia of Type Strains, Phase IV (KMG-IV): sequencing the most valuable type-strain genomes for metagenomic binning, comparative biology and taxonomic classification.</title>
        <authorList>
            <person name="Goeker M."/>
        </authorList>
    </citation>
    <scope>NUCLEOTIDE SEQUENCE [LARGE SCALE GENOMIC DNA]</scope>
    <source>
        <strain evidence="11 12">DSM 25287</strain>
    </source>
</reference>
<keyword evidence="6 8" id="KW-0648">Protein biosynthesis</keyword>
<sequence length="316" mass="33116">MTRPQRIVFAGTPDFAVPTLDALLDSRHPVVGVYTQPDRPAGRGRQLTASPVKQRACAAGVPVWQPASLRTPAAQAALAALAPDLLVVVAYGLILPPAVLALPRHGCVNVHASLLPRWRGAAPIQRALLAGDTLTGVTLMQMDAGLDTGPMLAYATWPIAPGSTGGELHDVLARLGAELLAAKLDALLAGRLTPVAQDDTSACYAAKLDKAEAELDWTQPAATLERRVRAFNPWPVAQTQLPDGTVLRVWRAEALAAPTTAAPGQVLGSDRDGIEIACGSGRLRLTELQLPGRKPQPAATFINSRPLAGLRLGAST</sequence>
<comment type="caution">
    <text evidence="11">The sequence shown here is derived from an EMBL/GenBank/DDBJ whole genome shotgun (WGS) entry which is preliminary data.</text>
</comment>
<dbReference type="SUPFAM" id="SSF50486">
    <property type="entry name" value="FMT C-terminal domain-like"/>
    <property type="match status" value="1"/>
</dbReference>
<dbReference type="CDD" id="cd08704">
    <property type="entry name" value="Met_tRNA_FMT_C"/>
    <property type="match status" value="1"/>
</dbReference>
<evidence type="ECO:0000259" key="9">
    <source>
        <dbReference type="Pfam" id="PF00551"/>
    </source>
</evidence>
<name>A0A4R2LAU1_9GAMM</name>
<dbReference type="PANTHER" id="PTHR11138:SF5">
    <property type="entry name" value="METHIONYL-TRNA FORMYLTRANSFERASE, MITOCHONDRIAL"/>
    <property type="match status" value="1"/>
</dbReference>
<evidence type="ECO:0000256" key="2">
    <source>
        <dbReference type="ARBA" id="ARBA00010699"/>
    </source>
</evidence>
<dbReference type="InterPro" id="IPR005793">
    <property type="entry name" value="Formyl_trans_C"/>
</dbReference>
<evidence type="ECO:0000256" key="6">
    <source>
        <dbReference type="ARBA" id="ARBA00022917"/>
    </source>
</evidence>
<dbReference type="InterPro" id="IPR036477">
    <property type="entry name" value="Formyl_transf_N_sf"/>
</dbReference>
<evidence type="ECO:0000256" key="5">
    <source>
        <dbReference type="ARBA" id="ARBA00022679"/>
    </source>
</evidence>
<proteinExistence type="inferred from homology"/>
<keyword evidence="12" id="KW-1185">Reference proteome</keyword>